<dbReference type="Proteomes" id="UP000006859">
    <property type="component" value="Chromosome"/>
</dbReference>
<organism evidence="1 2">
    <name type="scientific">Dickeya dadantii (strain 3937)</name>
    <name type="common">Erwinia chrysanthemi (strain 3937)</name>
    <dbReference type="NCBI Taxonomy" id="198628"/>
    <lineage>
        <taxon>Bacteria</taxon>
        <taxon>Pseudomonadati</taxon>
        <taxon>Pseudomonadota</taxon>
        <taxon>Gammaproteobacteria</taxon>
        <taxon>Enterobacterales</taxon>
        <taxon>Pectobacteriaceae</taxon>
        <taxon>Dickeya</taxon>
    </lineage>
</organism>
<dbReference type="eggNOG" id="ENOG5032USX">
    <property type="taxonomic scope" value="Bacteria"/>
</dbReference>
<dbReference type="KEGG" id="ddd:Dda3937_03166"/>
<accession>E0SC87</accession>
<gene>
    <name evidence="1" type="ordered locus">Dda3937_03166</name>
</gene>
<proteinExistence type="predicted"/>
<dbReference type="AlphaFoldDB" id="E0SC87"/>
<dbReference type="EMBL" id="CP002038">
    <property type="protein sequence ID" value="ADM99684.1"/>
    <property type="molecule type" value="Genomic_DNA"/>
</dbReference>
<keyword evidence="2" id="KW-1185">Reference proteome</keyword>
<evidence type="ECO:0000313" key="1">
    <source>
        <dbReference type="EMBL" id="ADM99684.1"/>
    </source>
</evidence>
<sequence>MPVGGIWIFVAFCLLAYCRPMAQHEPCAHQVISLYYHHRSNATFYSGFNHFNGFALVKQVCDIRILKIRLTEMTEEDIYPLLGKLADGRVYSYAVPCCLYHSSYQQCAFILFSLSQENNYNSTQQLENQYITVSVDCYAHTVAAARALREQVRTALAVLKPYKTVEYNDFDVEFEQFRMTLEVSVAR</sequence>
<protein>
    <submittedName>
        <fullName evidence="1">Putative structure Structural component (Phage or Prophage Related)</fullName>
    </submittedName>
</protein>
<name>E0SC87_DICD3</name>
<dbReference type="HOGENOM" id="CLU_1445534_0_0_6"/>
<reference evidence="1 2" key="1">
    <citation type="journal article" date="2011" name="J. Bacteriol.">
        <title>Genome sequence of the plant-pathogenic bacterium Dickeya dadantii 3937.</title>
        <authorList>
            <person name="Glasner J.D."/>
            <person name="Yang C.H."/>
            <person name="Reverchon S."/>
            <person name="Hugouvieux-Cotte-Pattat N."/>
            <person name="Condemine G."/>
            <person name="Bohin J.P."/>
            <person name="Van Gijsegem F."/>
            <person name="Yang S."/>
            <person name="Franza T."/>
            <person name="Expert D."/>
            <person name="Plunkett G. III"/>
            <person name="San Francisco M.J."/>
            <person name="Charkowski A.O."/>
            <person name="Py B."/>
            <person name="Bell K."/>
            <person name="Rauscher L."/>
            <person name="Rodriguez-Palenzuela P."/>
            <person name="Toussaint A."/>
            <person name="Holeva M.C."/>
            <person name="He S.Y."/>
            <person name="Douet V."/>
            <person name="Boccara M."/>
            <person name="Blanco C."/>
            <person name="Toth I."/>
            <person name="Anderson B.D."/>
            <person name="Biehl B.S."/>
            <person name="Mau B."/>
            <person name="Flynn S.M."/>
            <person name="Barras F."/>
            <person name="Lindeberg M."/>
            <person name="Birch P.R."/>
            <person name="Tsuyumu S."/>
            <person name="Shi X."/>
            <person name="Hibbing M."/>
            <person name="Yap M.N."/>
            <person name="Carpentier M."/>
            <person name="Dassa E."/>
            <person name="Umehara M."/>
            <person name="Kim J.F."/>
            <person name="Rusch M."/>
            <person name="Soni P."/>
            <person name="Mayhew G.F."/>
            <person name="Fouts D.E."/>
            <person name="Gill S.R."/>
            <person name="Blattner F.R."/>
            <person name="Keen N.T."/>
            <person name="Perna N.T."/>
        </authorList>
    </citation>
    <scope>NUCLEOTIDE SEQUENCE [LARGE SCALE GENOMIC DNA]</scope>
    <source>
        <strain evidence="1 2">3937</strain>
    </source>
</reference>
<evidence type="ECO:0000313" key="2">
    <source>
        <dbReference type="Proteomes" id="UP000006859"/>
    </source>
</evidence>